<evidence type="ECO:0000256" key="3">
    <source>
        <dbReference type="ARBA" id="ARBA00022729"/>
    </source>
</evidence>
<dbReference type="Proteomes" id="UP000192140">
    <property type="component" value="Unassembled WGS sequence"/>
</dbReference>
<keyword evidence="6" id="KW-1185">Reference proteome</keyword>
<gene>
    <name evidence="5" type="primary">mocB</name>
    <name evidence="5" type="ORF">AGR7A_Lc120615</name>
</gene>
<evidence type="ECO:0000259" key="4">
    <source>
        <dbReference type="Pfam" id="PF13407"/>
    </source>
</evidence>
<reference evidence="5" key="1">
    <citation type="submission" date="2016-01" db="EMBL/GenBank/DDBJ databases">
        <authorList>
            <person name="Regsiter A."/>
            <person name="william w."/>
        </authorList>
    </citation>
    <scope>NUCLEOTIDE SEQUENCE</scope>
    <source>
        <strain evidence="5">NCPPB 1641</strain>
    </source>
</reference>
<evidence type="ECO:0000256" key="2">
    <source>
        <dbReference type="ARBA" id="ARBA00007639"/>
    </source>
</evidence>
<dbReference type="GO" id="GO:0030313">
    <property type="term" value="C:cell envelope"/>
    <property type="evidence" value="ECO:0007669"/>
    <property type="project" value="UniProtKB-SubCell"/>
</dbReference>
<protein>
    <submittedName>
        <fullName evidence="5">Rhizopine-binding protein</fullName>
    </submittedName>
</protein>
<dbReference type="GO" id="GO:0030246">
    <property type="term" value="F:carbohydrate binding"/>
    <property type="evidence" value="ECO:0007669"/>
    <property type="project" value="UniProtKB-ARBA"/>
</dbReference>
<keyword evidence="3" id="KW-0732">Signal</keyword>
<dbReference type="Gene3D" id="3.40.50.2300">
    <property type="match status" value="2"/>
</dbReference>
<comment type="caution">
    <text evidence="5">The sequence shown here is derived from an EMBL/GenBank/DDBJ whole genome shotgun (WGS) entry which is preliminary data.</text>
</comment>
<dbReference type="CDD" id="cd06301">
    <property type="entry name" value="PBP1_rhizopine_binding-like"/>
    <property type="match status" value="1"/>
</dbReference>
<evidence type="ECO:0000313" key="5">
    <source>
        <dbReference type="EMBL" id="CVI59619.1"/>
    </source>
</evidence>
<dbReference type="InterPro" id="IPR028082">
    <property type="entry name" value="Peripla_BP_I"/>
</dbReference>
<dbReference type="AlphaFoldDB" id="A0A1S7TYE7"/>
<organism evidence="5 6">
    <name type="scientific">Agrobacterium deltaense NCPPB 1641</name>
    <dbReference type="NCBI Taxonomy" id="1183425"/>
    <lineage>
        <taxon>Bacteria</taxon>
        <taxon>Pseudomonadati</taxon>
        <taxon>Pseudomonadota</taxon>
        <taxon>Alphaproteobacteria</taxon>
        <taxon>Hyphomicrobiales</taxon>
        <taxon>Rhizobiaceae</taxon>
        <taxon>Rhizobium/Agrobacterium group</taxon>
        <taxon>Agrobacterium</taxon>
    </lineage>
</organism>
<sequence length="347" mass="36858">MCCCIRQGEVMPWRWPGSTGLGGRTHSSRAGKRGGENLVIKKIAITTAFCALMASAAHAEKIGVAMSLFDDNYLTVLRHNIQRHAKDLGVEVQMEDAQGDIARQQSQIENFVAAGVDGIITMLVDADSGKAMSKIADQAGIPLVFVNMLPANMEKFPEKQAWVGSNEEQAGELQATEVCKLAGGKGEAVILMGQLGTTGQRGRTAAAERVLKSDACKGIKVLDAQTANWMRTPAMDLMANWITSGMKPSIVLGNNDEMALGAIQALKSSGISMKDVVVAGVDATQDALAAMEAGDLDVTVYQSAKGQGEGSLETVLKIARGEKFEQKVDVPFELVTPANVAQYKSSN</sequence>
<dbReference type="Pfam" id="PF13407">
    <property type="entry name" value="Peripla_BP_4"/>
    <property type="match status" value="1"/>
</dbReference>
<evidence type="ECO:0000313" key="6">
    <source>
        <dbReference type="Proteomes" id="UP000192140"/>
    </source>
</evidence>
<name>A0A1S7TYE7_9HYPH</name>
<dbReference type="PANTHER" id="PTHR46847:SF1">
    <property type="entry name" value="D-ALLOSE-BINDING PERIPLASMIC PROTEIN-RELATED"/>
    <property type="match status" value="1"/>
</dbReference>
<accession>A0A1S7TYE7</accession>
<dbReference type="PANTHER" id="PTHR46847">
    <property type="entry name" value="D-ALLOSE-BINDING PERIPLASMIC PROTEIN-RELATED"/>
    <property type="match status" value="1"/>
</dbReference>
<dbReference type="InterPro" id="IPR025997">
    <property type="entry name" value="SBP_2_dom"/>
</dbReference>
<comment type="subcellular location">
    <subcellularLocation>
        <location evidence="1">Cell envelope</location>
    </subcellularLocation>
</comment>
<proteinExistence type="inferred from homology"/>
<comment type="similarity">
    <text evidence="2">Belongs to the bacterial solute-binding protein 2 family.</text>
</comment>
<dbReference type="EMBL" id="FCNP01000033">
    <property type="protein sequence ID" value="CVI59619.1"/>
    <property type="molecule type" value="Genomic_DNA"/>
</dbReference>
<evidence type="ECO:0000256" key="1">
    <source>
        <dbReference type="ARBA" id="ARBA00004196"/>
    </source>
</evidence>
<dbReference type="SUPFAM" id="SSF53822">
    <property type="entry name" value="Periplasmic binding protein-like I"/>
    <property type="match status" value="1"/>
</dbReference>
<feature type="domain" description="Periplasmic binding protein" evidence="4">
    <location>
        <begin position="62"/>
        <end position="323"/>
    </location>
</feature>